<reference evidence="9" key="1">
    <citation type="journal article" date="2020" name="Stud. Mycol.">
        <title>101 Dothideomycetes genomes: a test case for predicting lifestyles and emergence of pathogens.</title>
        <authorList>
            <person name="Haridas S."/>
            <person name="Albert R."/>
            <person name="Binder M."/>
            <person name="Bloem J."/>
            <person name="Labutti K."/>
            <person name="Salamov A."/>
            <person name="Andreopoulos B."/>
            <person name="Baker S."/>
            <person name="Barry K."/>
            <person name="Bills G."/>
            <person name="Bluhm B."/>
            <person name="Cannon C."/>
            <person name="Castanera R."/>
            <person name="Culley D."/>
            <person name="Daum C."/>
            <person name="Ezra D."/>
            <person name="Gonzalez J."/>
            <person name="Henrissat B."/>
            <person name="Kuo A."/>
            <person name="Liang C."/>
            <person name="Lipzen A."/>
            <person name="Lutzoni F."/>
            <person name="Magnuson J."/>
            <person name="Mondo S."/>
            <person name="Nolan M."/>
            <person name="Ohm R."/>
            <person name="Pangilinan J."/>
            <person name="Park H.-J."/>
            <person name="Ramirez L."/>
            <person name="Alfaro M."/>
            <person name="Sun H."/>
            <person name="Tritt A."/>
            <person name="Yoshinaga Y."/>
            <person name="Zwiers L.-H."/>
            <person name="Turgeon B."/>
            <person name="Goodwin S."/>
            <person name="Spatafora J."/>
            <person name="Crous P."/>
            <person name="Grigoriev I."/>
        </authorList>
    </citation>
    <scope>NUCLEOTIDE SEQUENCE</scope>
    <source>
        <strain evidence="9">CBS 262.69</strain>
    </source>
</reference>
<evidence type="ECO:0000256" key="2">
    <source>
        <dbReference type="ARBA" id="ARBA00022642"/>
    </source>
</evidence>
<dbReference type="InterPro" id="IPR000868">
    <property type="entry name" value="Isochorismatase-like_dom"/>
</dbReference>
<evidence type="ECO:0000313" key="9">
    <source>
        <dbReference type="EMBL" id="KAF2404653.1"/>
    </source>
</evidence>
<proteinExistence type="inferred from homology"/>
<accession>A0A6G1I8L5</accession>
<sequence length="250" mass="27047">MTDPIPIRFTPALIIVDFQEDFCPPNGSLAVPDARSITPTINRLLSLPFAVRIATKDWHPANHISFASNHPAPNNMPFTNEITITNPHNPSETQTTRLWPNHCVQHTSGAALVPELDIDRVQHVVEKGQDPRVEMYSAFADPFLSPTVSRSGLADMLRAAEVTHVFIVGLALDYCVKFTALDAAKEGFATYVIAEGTKPVDPGAWADVGNTFAGNGVGLIREDSTMVDKVRNLGGKGAVLRDAEVPTVAL</sequence>
<evidence type="ECO:0000313" key="10">
    <source>
        <dbReference type="Proteomes" id="UP000799640"/>
    </source>
</evidence>
<dbReference type="EMBL" id="ML996688">
    <property type="protein sequence ID" value="KAF2404653.1"/>
    <property type="molecule type" value="Genomic_DNA"/>
</dbReference>
<evidence type="ECO:0000256" key="3">
    <source>
        <dbReference type="ARBA" id="ARBA00022723"/>
    </source>
</evidence>
<protein>
    <recommendedName>
        <fullName evidence="6">nicotinamidase</fullName>
        <ecNumber evidence="6">3.5.1.19</ecNumber>
    </recommendedName>
    <alternativeName>
        <fullName evidence="7">Nicotinamide deamidase</fullName>
    </alternativeName>
</protein>
<dbReference type="SUPFAM" id="SSF52499">
    <property type="entry name" value="Isochorismatase-like hydrolases"/>
    <property type="match status" value="1"/>
</dbReference>
<dbReference type="Proteomes" id="UP000799640">
    <property type="component" value="Unassembled WGS sequence"/>
</dbReference>
<evidence type="ECO:0000256" key="7">
    <source>
        <dbReference type="ARBA" id="ARBA00043224"/>
    </source>
</evidence>
<dbReference type="GO" id="GO:0019363">
    <property type="term" value="P:pyridine nucleotide biosynthetic process"/>
    <property type="evidence" value="ECO:0007669"/>
    <property type="project" value="UniProtKB-KW"/>
</dbReference>
<dbReference type="GO" id="GO:0008936">
    <property type="term" value="F:nicotinamidase activity"/>
    <property type="evidence" value="ECO:0007669"/>
    <property type="project" value="UniProtKB-EC"/>
</dbReference>
<name>A0A6G1I8L5_9PEZI</name>
<evidence type="ECO:0000256" key="6">
    <source>
        <dbReference type="ARBA" id="ARBA00039017"/>
    </source>
</evidence>
<evidence type="ECO:0000256" key="5">
    <source>
        <dbReference type="ARBA" id="ARBA00037900"/>
    </source>
</evidence>
<evidence type="ECO:0000259" key="8">
    <source>
        <dbReference type="Pfam" id="PF00857"/>
    </source>
</evidence>
<dbReference type="Gene3D" id="3.40.50.850">
    <property type="entry name" value="Isochorismatase-like"/>
    <property type="match status" value="1"/>
</dbReference>
<keyword evidence="3" id="KW-0479">Metal-binding</keyword>
<organism evidence="9 10">
    <name type="scientific">Trichodelitschia bisporula</name>
    <dbReference type="NCBI Taxonomy" id="703511"/>
    <lineage>
        <taxon>Eukaryota</taxon>
        <taxon>Fungi</taxon>
        <taxon>Dikarya</taxon>
        <taxon>Ascomycota</taxon>
        <taxon>Pezizomycotina</taxon>
        <taxon>Dothideomycetes</taxon>
        <taxon>Dothideomycetes incertae sedis</taxon>
        <taxon>Phaeotrichales</taxon>
        <taxon>Phaeotrichaceae</taxon>
        <taxon>Trichodelitschia</taxon>
    </lineage>
</organism>
<dbReference type="PANTHER" id="PTHR11080">
    <property type="entry name" value="PYRAZINAMIDASE/NICOTINAMIDASE"/>
    <property type="match status" value="1"/>
</dbReference>
<dbReference type="InterPro" id="IPR036380">
    <property type="entry name" value="Isochorismatase-like_sf"/>
</dbReference>
<dbReference type="InterPro" id="IPR052347">
    <property type="entry name" value="Isochorismatase_Nicotinamidase"/>
</dbReference>
<dbReference type="Pfam" id="PF00857">
    <property type="entry name" value="Isochorismatase"/>
    <property type="match status" value="1"/>
</dbReference>
<keyword evidence="10" id="KW-1185">Reference proteome</keyword>
<comment type="pathway">
    <text evidence="5">Cofactor biosynthesis; nicotinate biosynthesis; nicotinate from nicotinamide: step 1/1.</text>
</comment>
<evidence type="ECO:0000256" key="4">
    <source>
        <dbReference type="ARBA" id="ARBA00022801"/>
    </source>
</evidence>
<dbReference type="CDD" id="cd01011">
    <property type="entry name" value="nicotinamidase"/>
    <property type="match status" value="1"/>
</dbReference>
<dbReference type="AlphaFoldDB" id="A0A6G1I8L5"/>
<dbReference type="OrthoDB" id="3341310at2759"/>
<dbReference type="EC" id="3.5.1.19" evidence="6"/>
<dbReference type="GO" id="GO:0046872">
    <property type="term" value="F:metal ion binding"/>
    <property type="evidence" value="ECO:0007669"/>
    <property type="project" value="UniProtKB-KW"/>
</dbReference>
<keyword evidence="4 9" id="KW-0378">Hydrolase</keyword>
<keyword evidence="2" id="KW-0662">Pyridine nucleotide biosynthesis</keyword>
<feature type="domain" description="Isochorismatase-like" evidence="8">
    <location>
        <begin position="12"/>
        <end position="206"/>
    </location>
</feature>
<dbReference type="PANTHER" id="PTHR11080:SF2">
    <property type="entry name" value="LD05707P"/>
    <property type="match status" value="1"/>
</dbReference>
<gene>
    <name evidence="9" type="ORF">EJ06DRAFT_504037</name>
</gene>
<comment type="similarity">
    <text evidence="1">Belongs to the isochorismatase family.</text>
</comment>
<evidence type="ECO:0000256" key="1">
    <source>
        <dbReference type="ARBA" id="ARBA00006336"/>
    </source>
</evidence>